<dbReference type="STRING" id="1798.AWC30_15600"/>
<dbReference type="RefSeq" id="WP_085111122.1">
    <property type="nucleotide sequence ID" value="NZ_JACKSN010000056.1"/>
</dbReference>
<dbReference type="CDD" id="cd17324">
    <property type="entry name" value="MFS_NepI_like"/>
    <property type="match status" value="1"/>
</dbReference>
<dbReference type="Proteomes" id="UP000193090">
    <property type="component" value="Unassembled WGS sequence"/>
</dbReference>
<accession>A0A1X2EFE4</accession>
<evidence type="ECO:0000256" key="6">
    <source>
        <dbReference type="SAM" id="Phobius"/>
    </source>
</evidence>
<feature type="transmembrane region" description="Helical" evidence="6">
    <location>
        <begin position="256"/>
        <end position="275"/>
    </location>
</feature>
<protein>
    <submittedName>
        <fullName evidence="8">MFS transporter</fullName>
    </submittedName>
</protein>
<feature type="transmembrane region" description="Helical" evidence="6">
    <location>
        <begin position="380"/>
        <end position="403"/>
    </location>
</feature>
<dbReference type="PANTHER" id="PTHR43124:SF3">
    <property type="entry name" value="CHLORAMPHENICOL EFFLUX PUMP RV0191"/>
    <property type="match status" value="1"/>
</dbReference>
<feature type="transmembrane region" description="Helical" evidence="6">
    <location>
        <begin position="312"/>
        <end position="331"/>
    </location>
</feature>
<feature type="transmembrane region" description="Helical" evidence="6">
    <location>
        <begin position="87"/>
        <end position="112"/>
    </location>
</feature>
<dbReference type="PANTHER" id="PTHR43124">
    <property type="entry name" value="PURINE EFFLUX PUMP PBUE"/>
    <property type="match status" value="1"/>
</dbReference>
<organism evidence="8 9">
    <name type="scientific">Mycolicibacillus trivialis</name>
    <dbReference type="NCBI Taxonomy" id="1798"/>
    <lineage>
        <taxon>Bacteria</taxon>
        <taxon>Bacillati</taxon>
        <taxon>Actinomycetota</taxon>
        <taxon>Actinomycetes</taxon>
        <taxon>Mycobacteriales</taxon>
        <taxon>Mycobacteriaceae</taxon>
        <taxon>Mycolicibacillus</taxon>
    </lineage>
</organism>
<sequence length="412" mass="42588">MTADDTATRASPWTPRLVIQLAVLAAAAFAYVTAEILPVGALTAMSEDLGVSEAVIGSLLAWYALVAALATVPLVRWTARWPRRRALLLALASLTASQTISALAPNFAVLVAGRALCALTHGLLWAVIAPIAIRLVPASHIGRATTAVYVGSSLGLVLGVPLMAGLSLTAGWRMAMGSVAVAAALVWVAARRVLPSLPLSPDQQAVVAAGVPHHRNPRLMTICALTLIVVVAHFISYTYILTIIGGVVGVHDPHRVSWLLVGYGAVGVVAMTLIARPLDRRPVVAMLTCMSVLVMTFAGLTAMAFLDRHNPATMVLGAGGILLWGAMAATVSPMLQSTAMRTAPVDPDGASGLYVVAAQLGIAGGSLLGGLLFTREGVPLMLAGSTVLIAAALVGITAARRIFSVYSIVRST</sequence>
<feature type="transmembrane region" description="Helical" evidence="6">
    <location>
        <begin position="17"/>
        <end position="34"/>
    </location>
</feature>
<evidence type="ECO:0000256" key="4">
    <source>
        <dbReference type="ARBA" id="ARBA00022989"/>
    </source>
</evidence>
<dbReference type="PROSITE" id="PS50850">
    <property type="entry name" value="MFS"/>
    <property type="match status" value="1"/>
</dbReference>
<feature type="transmembrane region" description="Helical" evidence="6">
    <location>
        <begin position="352"/>
        <end position="374"/>
    </location>
</feature>
<evidence type="ECO:0000313" key="9">
    <source>
        <dbReference type="Proteomes" id="UP000193090"/>
    </source>
</evidence>
<dbReference type="EMBL" id="LQPZ01000044">
    <property type="protein sequence ID" value="ORX00091.1"/>
    <property type="molecule type" value="Genomic_DNA"/>
</dbReference>
<keyword evidence="3 6" id="KW-0812">Transmembrane</keyword>
<keyword evidence="4 6" id="KW-1133">Transmembrane helix</keyword>
<evidence type="ECO:0000259" key="7">
    <source>
        <dbReference type="PROSITE" id="PS50850"/>
    </source>
</evidence>
<dbReference type="GO" id="GO:0005886">
    <property type="term" value="C:plasma membrane"/>
    <property type="evidence" value="ECO:0007669"/>
    <property type="project" value="UniProtKB-SubCell"/>
</dbReference>
<feature type="transmembrane region" description="Helical" evidence="6">
    <location>
        <begin position="148"/>
        <end position="166"/>
    </location>
</feature>
<feature type="domain" description="Major facilitator superfamily (MFS) profile" evidence="7">
    <location>
        <begin position="18"/>
        <end position="402"/>
    </location>
</feature>
<dbReference type="OrthoDB" id="4427197at2"/>
<keyword evidence="9" id="KW-1185">Reference proteome</keyword>
<reference evidence="8 9" key="1">
    <citation type="submission" date="2016-01" db="EMBL/GenBank/DDBJ databases">
        <title>The new phylogeny of the genus Mycobacterium.</title>
        <authorList>
            <person name="Tarcisio F."/>
            <person name="Conor M."/>
            <person name="Antonella G."/>
            <person name="Elisabetta G."/>
            <person name="Giulia F.S."/>
            <person name="Sara T."/>
            <person name="Anna F."/>
            <person name="Clotilde B."/>
            <person name="Roberto B."/>
            <person name="Veronica D.S."/>
            <person name="Fabio R."/>
            <person name="Monica P."/>
            <person name="Olivier J."/>
            <person name="Enrico T."/>
            <person name="Nicola S."/>
        </authorList>
    </citation>
    <scope>NUCLEOTIDE SEQUENCE [LARGE SCALE GENOMIC DNA]</scope>
    <source>
        <strain evidence="8 9">DSM 44153</strain>
    </source>
</reference>
<dbReference type="Pfam" id="PF07690">
    <property type="entry name" value="MFS_1"/>
    <property type="match status" value="1"/>
</dbReference>
<dbReference type="InterPro" id="IPR020846">
    <property type="entry name" value="MFS_dom"/>
</dbReference>
<feature type="transmembrane region" description="Helical" evidence="6">
    <location>
        <begin position="118"/>
        <end position="136"/>
    </location>
</feature>
<feature type="transmembrane region" description="Helical" evidence="6">
    <location>
        <begin position="222"/>
        <end position="250"/>
    </location>
</feature>
<evidence type="ECO:0000256" key="1">
    <source>
        <dbReference type="ARBA" id="ARBA00004651"/>
    </source>
</evidence>
<keyword evidence="2" id="KW-1003">Cell membrane</keyword>
<evidence type="ECO:0000256" key="2">
    <source>
        <dbReference type="ARBA" id="ARBA00022475"/>
    </source>
</evidence>
<dbReference type="GO" id="GO:0022857">
    <property type="term" value="F:transmembrane transporter activity"/>
    <property type="evidence" value="ECO:0007669"/>
    <property type="project" value="InterPro"/>
</dbReference>
<feature type="transmembrane region" description="Helical" evidence="6">
    <location>
        <begin position="54"/>
        <end position="75"/>
    </location>
</feature>
<comment type="caution">
    <text evidence="8">The sequence shown here is derived from an EMBL/GenBank/DDBJ whole genome shotgun (WGS) entry which is preliminary data.</text>
</comment>
<feature type="transmembrane region" description="Helical" evidence="6">
    <location>
        <begin position="282"/>
        <end position="306"/>
    </location>
</feature>
<comment type="subcellular location">
    <subcellularLocation>
        <location evidence="1">Cell membrane</location>
        <topology evidence="1">Multi-pass membrane protein</topology>
    </subcellularLocation>
</comment>
<proteinExistence type="predicted"/>
<dbReference type="InterPro" id="IPR011701">
    <property type="entry name" value="MFS"/>
</dbReference>
<dbReference type="InterPro" id="IPR050189">
    <property type="entry name" value="MFS_Efflux_Transporters"/>
</dbReference>
<evidence type="ECO:0000313" key="8">
    <source>
        <dbReference type="EMBL" id="ORX00091.1"/>
    </source>
</evidence>
<name>A0A1X2EFE4_9MYCO</name>
<keyword evidence="5 6" id="KW-0472">Membrane</keyword>
<evidence type="ECO:0000256" key="3">
    <source>
        <dbReference type="ARBA" id="ARBA00022692"/>
    </source>
</evidence>
<dbReference type="AlphaFoldDB" id="A0A1X2EFE4"/>
<dbReference type="InterPro" id="IPR036259">
    <property type="entry name" value="MFS_trans_sf"/>
</dbReference>
<evidence type="ECO:0000256" key="5">
    <source>
        <dbReference type="ARBA" id="ARBA00023136"/>
    </source>
</evidence>
<gene>
    <name evidence="8" type="ORF">AWC30_15600</name>
</gene>
<dbReference type="Gene3D" id="1.20.1250.20">
    <property type="entry name" value="MFS general substrate transporter like domains"/>
    <property type="match status" value="1"/>
</dbReference>
<dbReference type="SUPFAM" id="SSF103473">
    <property type="entry name" value="MFS general substrate transporter"/>
    <property type="match status" value="1"/>
</dbReference>